<reference evidence="2 3" key="1">
    <citation type="submission" date="2016-11" db="EMBL/GenBank/DDBJ databases">
        <title>Description of two novel members of the family Erysipelotrichaceae: Ileibacterium lipovorans gen. nov., sp. nov. and Dubosiella newyorkensis, gen. nov., sp. nov.</title>
        <authorList>
            <person name="Cox L.M."/>
            <person name="Sohn J."/>
            <person name="Tyrrell K.L."/>
            <person name="Citron D.M."/>
            <person name="Lawson P.A."/>
            <person name="Patel N.B."/>
            <person name="Iizumi T."/>
            <person name="Perez-Perez G.I."/>
            <person name="Goldstein E.J."/>
            <person name="Blaser M.J."/>
        </authorList>
    </citation>
    <scope>NUCLEOTIDE SEQUENCE [LARGE SCALE GENOMIC DNA]</scope>
    <source>
        <strain evidence="2 3">NYU-BL-A4</strain>
    </source>
</reference>
<dbReference type="InterPro" id="IPR005149">
    <property type="entry name" value="Tscrpt_reg_PadR_N"/>
</dbReference>
<dbReference type="EMBL" id="MPKA01000066">
    <property type="protein sequence ID" value="OLU46315.1"/>
    <property type="molecule type" value="Genomic_DNA"/>
</dbReference>
<evidence type="ECO:0000259" key="1">
    <source>
        <dbReference type="Pfam" id="PF03551"/>
    </source>
</evidence>
<dbReference type="AlphaFoldDB" id="A0A1U7NMC1"/>
<comment type="caution">
    <text evidence="2">The sequence shown here is derived from an EMBL/GenBank/DDBJ whole genome shotgun (WGS) entry which is preliminary data.</text>
</comment>
<name>A0A1U7NMC1_9FIRM</name>
<dbReference type="Gene3D" id="1.10.10.10">
    <property type="entry name" value="Winged helix-like DNA-binding domain superfamily/Winged helix DNA-binding domain"/>
    <property type="match status" value="1"/>
</dbReference>
<organism evidence="2 3">
    <name type="scientific">Dubosiella newyorkensis</name>
    <dbReference type="NCBI Taxonomy" id="1862672"/>
    <lineage>
        <taxon>Bacteria</taxon>
        <taxon>Bacillati</taxon>
        <taxon>Bacillota</taxon>
        <taxon>Erysipelotrichia</taxon>
        <taxon>Erysipelotrichales</taxon>
        <taxon>Erysipelotrichaceae</taxon>
        <taxon>Dubosiella</taxon>
    </lineage>
</organism>
<keyword evidence="3" id="KW-1185">Reference proteome</keyword>
<gene>
    <name evidence="2" type="ORF">BO225_06620</name>
</gene>
<dbReference type="SUPFAM" id="SSF46785">
    <property type="entry name" value="Winged helix' DNA-binding domain"/>
    <property type="match status" value="1"/>
</dbReference>
<dbReference type="RefSeq" id="WP_076341485.1">
    <property type="nucleotide sequence ID" value="NZ_CAJTMI010000032.1"/>
</dbReference>
<evidence type="ECO:0000313" key="2">
    <source>
        <dbReference type="EMBL" id="OLU46315.1"/>
    </source>
</evidence>
<accession>A0A1U7NMC1</accession>
<protein>
    <submittedName>
        <fullName evidence="2">PadR family transcriptional regulator</fullName>
    </submittedName>
</protein>
<proteinExistence type="predicted"/>
<dbReference type="PANTHER" id="PTHR33169:SF24">
    <property type="entry name" value="TRANSCRIPTIONAL REGULATOR, PADR FAMILY"/>
    <property type="match status" value="1"/>
</dbReference>
<feature type="domain" description="Transcription regulator PadR N-terminal" evidence="1">
    <location>
        <begin position="14"/>
        <end position="82"/>
    </location>
</feature>
<evidence type="ECO:0000313" key="3">
    <source>
        <dbReference type="Proteomes" id="UP000186705"/>
    </source>
</evidence>
<dbReference type="PANTHER" id="PTHR33169">
    <property type="entry name" value="PADR-FAMILY TRANSCRIPTIONAL REGULATOR"/>
    <property type="match status" value="1"/>
</dbReference>
<dbReference type="OrthoDB" id="9808017at2"/>
<dbReference type="Pfam" id="PF03551">
    <property type="entry name" value="PadR"/>
    <property type="match status" value="1"/>
</dbReference>
<dbReference type="InterPro" id="IPR036388">
    <property type="entry name" value="WH-like_DNA-bd_sf"/>
</dbReference>
<dbReference type="Proteomes" id="UP000186705">
    <property type="component" value="Unassembled WGS sequence"/>
</dbReference>
<dbReference type="InterPro" id="IPR036390">
    <property type="entry name" value="WH_DNA-bd_sf"/>
</dbReference>
<sequence>MGFQYGGTLLDMCVLALVEQQDTYGYKLTHEVKETLSVSESTLYPVLRRLTKEKYLSTYDKPYDGRNRRYYTITAQGRKKLESDRLEWKRYVEKVEGILERSHHD</sequence>
<dbReference type="GeneID" id="78275616"/>
<dbReference type="InterPro" id="IPR052509">
    <property type="entry name" value="Metal_resp_DNA-bind_regulator"/>
</dbReference>
<dbReference type="STRING" id="1862672.BO225_06620"/>